<dbReference type="Gene3D" id="3.30.1240.10">
    <property type="match status" value="1"/>
</dbReference>
<dbReference type="NCBIfam" id="TIGR01484">
    <property type="entry name" value="HAD-SF-IIB"/>
    <property type="match status" value="1"/>
</dbReference>
<dbReference type="Proteomes" id="UP001174037">
    <property type="component" value="Unassembled WGS sequence"/>
</dbReference>
<dbReference type="GO" id="GO:0016791">
    <property type="term" value="F:phosphatase activity"/>
    <property type="evidence" value="ECO:0007669"/>
    <property type="project" value="TreeGrafter"/>
</dbReference>
<accession>A0AAW7ADI6</accession>
<evidence type="ECO:0000313" key="2">
    <source>
        <dbReference type="Proteomes" id="UP001174037"/>
    </source>
</evidence>
<sequence length="247" mass="28399">MIIVMDVDGTICFNGSDIDTDIRSELKRLEKRHQIIFASARPIRDLLPVVRGFENKTLIGGNGSIISQNKIISVIKHIPSNEYEYLKNMINENSLNYIIDGSFDYAANVNENSKIFKQLDPDRMAKRLKMSEIDNPIKIILIGLSDKLFECLKIQLKKYEDSLSINYHNVENNIDITAKEINKYTTLIKIIRSKPYIAYGNDINDFELLKHAQKSYCVGDNIEMLSFSNVKQIQNNTFSVAESLKYY</sequence>
<comment type="caution">
    <text evidence="1">The sequence shown here is derived from an EMBL/GenBank/DDBJ whole genome shotgun (WGS) entry which is preliminary data.</text>
</comment>
<dbReference type="GO" id="GO:0005829">
    <property type="term" value="C:cytosol"/>
    <property type="evidence" value="ECO:0007669"/>
    <property type="project" value="TreeGrafter"/>
</dbReference>
<dbReference type="Pfam" id="PF08282">
    <property type="entry name" value="Hydrolase_3"/>
    <property type="match status" value="1"/>
</dbReference>
<organism evidence="1 2">
    <name type="scientific">Staphylococcus equorum</name>
    <dbReference type="NCBI Taxonomy" id="246432"/>
    <lineage>
        <taxon>Bacteria</taxon>
        <taxon>Bacillati</taxon>
        <taxon>Bacillota</taxon>
        <taxon>Bacilli</taxon>
        <taxon>Bacillales</taxon>
        <taxon>Staphylococcaceae</taxon>
        <taxon>Staphylococcus</taxon>
    </lineage>
</organism>
<reference evidence="1" key="2">
    <citation type="submission" date="2023-03" db="EMBL/GenBank/DDBJ databases">
        <authorList>
            <person name="Vazquez L."/>
            <person name="Rodriguez J."/>
            <person name="Mayo B."/>
            <person name="Florez A.B."/>
        </authorList>
    </citation>
    <scope>NUCLEOTIDE SEQUENCE</scope>
    <source>
        <strain evidence="1">5A3I</strain>
    </source>
</reference>
<dbReference type="AlphaFoldDB" id="A0AAW7ADI6"/>
<dbReference type="SUPFAM" id="SSF56784">
    <property type="entry name" value="HAD-like"/>
    <property type="match status" value="1"/>
</dbReference>
<dbReference type="Gene3D" id="3.40.50.1000">
    <property type="entry name" value="HAD superfamily/HAD-like"/>
    <property type="match status" value="1"/>
</dbReference>
<dbReference type="PANTHER" id="PTHR10000:SF53">
    <property type="entry name" value="5-AMINO-6-(5-PHOSPHO-D-RIBITYLAMINO)URACIL PHOSPHATASE YBJI-RELATED"/>
    <property type="match status" value="1"/>
</dbReference>
<dbReference type="InterPro" id="IPR036412">
    <property type="entry name" value="HAD-like_sf"/>
</dbReference>
<dbReference type="InterPro" id="IPR006379">
    <property type="entry name" value="HAD-SF_hydro_IIB"/>
</dbReference>
<reference evidence="1" key="1">
    <citation type="journal article" date="2023" name="Int. J. Mol. Sci.">
        <title>Antibiotic Resistance/Susceptibility Profiles of Staphylococcus equorum Strains from Cheese, and Genome Analysis for Antibiotic Resistance Genes.</title>
        <authorList>
            <person name="Vazquez L."/>
            <person name="Srednik M.E."/>
            <person name="Rodriguez J."/>
            <person name="Florez A.B."/>
            <person name="Mayo B."/>
        </authorList>
    </citation>
    <scope>NUCLEOTIDE SEQUENCE</scope>
    <source>
        <strain evidence="1">5A3I</strain>
    </source>
</reference>
<keyword evidence="1" id="KW-0378">Hydrolase</keyword>
<gene>
    <name evidence="1" type="ORF">P1A27_03640</name>
</gene>
<protein>
    <submittedName>
        <fullName evidence="1">HAD-IIB family hydrolase</fullName>
    </submittedName>
</protein>
<proteinExistence type="predicted"/>
<name>A0AAW7ADI6_9STAP</name>
<dbReference type="EMBL" id="JARGCK010000002">
    <property type="protein sequence ID" value="MDK9865058.1"/>
    <property type="molecule type" value="Genomic_DNA"/>
</dbReference>
<dbReference type="GO" id="GO:0000287">
    <property type="term" value="F:magnesium ion binding"/>
    <property type="evidence" value="ECO:0007669"/>
    <property type="project" value="TreeGrafter"/>
</dbReference>
<evidence type="ECO:0000313" key="1">
    <source>
        <dbReference type="EMBL" id="MDK9865058.1"/>
    </source>
</evidence>
<dbReference type="InterPro" id="IPR023214">
    <property type="entry name" value="HAD_sf"/>
</dbReference>
<dbReference type="PANTHER" id="PTHR10000">
    <property type="entry name" value="PHOSPHOSERINE PHOSPHATASE"/>
    <property type="match status" value="1"/>
</dbReference>
<dbReference type="RefSeq" id="WP_285322951.1">
    <property type="nucleotide sequence ID" value="NZ_JARGCK010000002.1"/>
</dbReference>